<keyword evidence="2" id="KW-0808">Transferase</keyword>
<reference evidence="9" key="1">
    <citation type="submission" date="2021-01" db="EMBL/GenBank/DDBJ databases">
        <authorList>
            <person name="Corre E."/>
            <person name="Pelletier E."/>
            <person name="Niang G."/>
            <person name="Scheremetjew M."/>
            <person name="Finn R."/>
            <person name="Kale V."/>
            <person name="Holt S."/>
            <person name="Cochrane G."/>
            <person name="Meng A."/>
            <person name="Brown T."/>
            <person name="Cohen L."/>
        </authorList>
    </citation>
    <scope>NUCLEOTIDE SEQUENCE</scope>
    <source>
        <strain evidence="9">GSO104</strain>
    </source>
</reference>
<dbReference type="GO" id="GO:0010142">
    <property type="term" value="P:farnesyl diphosphate biosynthetic process, mevalonate pathway"/>
    <property type="evidence" value="ECO:0007669"/>
    <property type="project" value="InterPro"/>
</dbReference>
<dbReference type="Pfam" id="PF08540">
    <property type="entry name" value="HMG_CoA_synt_C"/>
    <property type="match status" value="1"/>
</dbReference>
<evidence type="ECO:0000256" key="1">
    <source>
        <dbReference type="ARBA" id="ARBA00007061"/>
    </source>
</evidence>
<evidence type="ECO:0000256" key="3">
    <source>
        <dbReference type="PIRSR" id="PIRSR610122-1"/>
    </source>
</evidence>
<evidence type="ECO:0000256" key="5">
    <source>
        <dbReference type="SAM" id="MobiDB-lite"/>
    </source>
</evidence>
<proteinExistence type="inferred from homology"/>
<dbReference type="NCBIfam" id="TIGR01833">
    <property type="entry name" value="HMG-CoA-S_euk"/>
    <property type="match status" value="1"/>
</dbReference>
<evidence type="ECO:0000259" key="6">
    <source>
        <dbReference type="Pfam" id="PF00109"/>
    </source>
</evidence>
<dbReference type="GO" id="GO:0004421">
    <property type="term" value="F:hydroxymethylglutaryl-CoA synthase activity"/>
    <property type="evidence" value="ECO:0007669"/>
    <property type="project" value="InterPro"/>
</dbReference>
<organism evidence="9">
    <name type="scientific">Ditylum brightwellii</name>
    <dbReference type="NCBI Taxonomy" id="49249"/>
    <lineage>
        <taxon>Eukaryota</taxon>
        <taxon>Sar</taxon>
        <taxon>Stramenopiles</taxon>
        <taxon>Ochrophyta</taxon>
        <taxon>Bacillariophyta</taxon>
        <taxon>Mediophyceae</taxon>
        <taxon>Lithodesmiophycidae</taxon>
        <taxon>Lithodesmiales</taxon>
        <taxon>Lithodesmiaceae</taxon>
        <taxon>Ditylum</taxon>
    </lineage>
</organism>
<dbReference type="PANTHER" id="PTHR43323:SF2">
    <property type="entry name" value="HYDROXYMETHYLGLUTARYL-COA SYNTHASE"/>
    <property type="match status" value="1"/>
</dbReference>
<evidence type="ECO:0000256" key="4">
    <source>
        <dbReference type="PIRSR" id="PIRSR610122-2"/>
    </source>
</evidence>
<feature type="compositionally biased region" description="Polar residues" evidence="5">
    <location>
        <begin position="35"/>
        <end position="48"/>
    </location>
</feature>
<evidence type="ECO:0000313" key="9">
    <source>
        <dbReference type="EMBL" id="CAE4612740.1"/>
    </source>
</evidence>
<evidence type="ECO:0008006" key="10">
    <source>
        <dbReference type="Google" id="ProtNLM"/>
    </source>
</evidence>
<comment type="similarity">
    <text evidence="1">Belongs to the thiolase-like superfamily. HMG-CoA synthase family.</text>
</comment>
<dbReference type="Pfam" id="PF01154">
    <property type="entry name" value="HMG_CoA_synt_N"/>
    <property type="match status" value="1"/>
</dbReference>
<dbReference type="InterPro" id="IPR013746">
    <property type="entry name" value="HMG_CoA_synt_C_dom"/>
</dbReference>
<feature type="binding site" evidence="4">
    <location>
        <position position="315"/>
    </location>
    <ligand>
        <name>CoA</name>
        <dbReference type="ChEBI" id="CHEBI:57287"/>
    </ligand>
</feature>
<protein>
    <recommendedName>
        <fullName evidence="10">Hydroxymethylglutaryl-CoA synthase</fullName>
    </recommendedName>
</protein>
<feature type="domain" description="Hydroxymethylglutaryl-coenzyme A synthase N-terminal" evidence="7">
    <location>
        <begin position="55"/>
        <end position="225"/>
    </location>
</feature>
<feature type="active site" description="Proton donor/acceptor" evidence="3">
    <location>
        <position position="310"/>
    </location>
</feature>
<evidence type="ECO:0000259" key="7">
    <source>
        <dbReference type="Pfam" id="PF01154"/>
    </source>
</evidence>
<dbReference type="InterPro" id="IPR016039">
    <property type="entry name" value="Thiolase-like"/>
</dbReference>
<dbReference type="InterPro" id="IPR010122">
    <property type="entry name" value="HMG_CoA_synthase_euk"/>
</dbReference>
<feature type="active site" description="Proton donor/acceptor" evidence="3">
    <location>
        <position position="136"/>
    </location>
</feature>
<dbReference type="GO" id="GO:0006084">
    <property type="term" value="P:acetyl-CoA metabolic process"/>
    <property type="evidence" value="ECO:0007669"/>
    <property type="project" value="InterPro"/>
</dbReference>
<dbReference type="CDD" id="cd00827">
    <property type="entry name" value="init_cond_enzymes"/>
    <property type="match status" value="1"/>
</dbReference>
<dbReference type="Pfam" id="PF00109">
    <property type="entry name" value="ketoacyl-synt"/>
    <property type="match status" value="1"/>
</dbReference>
<dbReference type="Gene3D" id="3.40.47.10">
    <property type="match status" value="3"/>
</dbReference>
<dbReference type="InterPro" id="IPR014030">
    <property type="entry name" value="Ketoacyl_synth_N"/>
</dbReference>
<gene>
    <name evidence="9" type="ORF">DBRI00130_LOCUS17772</name>
</gene>
<evidence type="ECO:0000256" key="2">
    <source>
        <dbReference type="ARBA" id="ARBA00022679"/>
    </source>
</evidence>
<dbReference type="AlphaFoldDB" id="A0A7S4RFK5"/>
<feature type="active site" description="Acyl-thioester intermediate" evidence="3">
    <location>
        <position position="168"/>
    </location>
</feature>
<feature type="domain" description="Hydroxymethylglutaryl-coenzyme A synthase C-terminal" evidence="8">
    <location>
        <begin position="232"/>
        <end position="532"/>
    </location>
</feature>
<name>A0A7S4RFK5_9STRA</name>
<feature type="domain" description="Beta-ketoacyl synthase-like N-terminal" evidence="6">
    <location>
        <begin position="830"/>
        <end position="932"/>
    </location>
</feature>
<accession>A0A7S4RFK5</accession>
<dbReference type="EMBL" id="HBNS01022481">
    <property type="protein sequence ID" value="CAE4612740.1"/>
    <property type="molecule type" value="Transcribed_RNA"/>
</dbReference>
<dbReference type="FunFam" id="3.40.47.10:FF:000008">
    <property type="entry name" value="3-hydroxy-3-methylglutaryl coenzyme A synthase"/>
    <property type="match status" value="1"/>
</dbReference>
<feature type="region of interest" description="Disordered" evidence="5">
    <location>
        <begin position="26"/>
        <end position="49"/>
    </location>
</feature>
<feature type="binding site" evidence="4">
    <location>
        <position position="261"/>
    </location>
    <ligand>
        <name>CoA</name>
        <dbReference type="ChEBI" id="CHEBI:57287"/>
    </ligand>
</feature>
<sequence>MSSKTLAVGAVAGALATHTARRLRSASLGSRSELDNNTSPRKSSSAATPTFAPMAKNVGILAVEVYTPSTFVSQTKLEEHSGVSAGRYTIGLGQDGLGVCGDCEDVNSLSLTVVHSLLEKYDIDPSEVGRLEVGTETLVDKSKSTKTILMDLFPNNTDIEGATIINACYGGTAALLNAFTWVESDGWDGRYAIVVAADIAAYARGPARPTCGAGAVAVLIGRDAPLAFSDPRERTTHAANVWDFFKPDHTVEYPTVDGALSQVCYYRALEDCYNRFADKLDKISETTTKGSVKEVAEHFDAESADYFVFHSPYNKLVQKSYARLFLLDARRRHEKGISFHREEEKKETKEGVEDSDEILAAWLTKPIEETYSDKALEATLKKLSSSSFKQRLTDSNAASKAIGNTYTASVFFGLASLIDRAGGRGELTPGKKAVVFSYGSGALATMYRLHVREPVQTRFSIDRMAKALSLTERLTSREEVHPSELDHALETRARMHRAGAPYSPVYPTTGRLFPGTYYLNGIDLKWTRTYSRVPLDAKMEPHETSLAPPIVLRLAKRDEVSCPVTGKLEVLSSAQEGHSDLHTEAKKRVACVITGISAGLPRTDGKVFESDNLDRLVRGDQCIAPISGSIKMAMLDKNIVQVKKLPGGKIQRVPFKTEKDIASIAAVMGTVNLTAAYGVPPGLAETMDIAAQVAVAAGMEALKSAGLVSGKSNSPEEWKLPERYRDTTGVVYASSFPAMDAAVGEVMKYLQSKTVAAADSARLIAALRSRLIRASHDREISDDDEAAFARLLSRAKETEEGPLGEEITQLSKPYQFDRKFLFRVLVLGNAQLAQLAGCRGPNTQTNAACAGTTQAIAMAQDMLISGRAERLVVIAGDNASGDTLMPWLGSGFRALGAATACEAVEDAACPFDRRRSGMILGSGAIGMVLETETSCQERLKITSSNPFSMKARLLATQYSNSAYHGAALDRKHIASEMKRFLADIELIHGIGKAEIATHGVYFSHETSTHASDASSCAGNEIAALREAFGDELLSKLLILNTKGFTGHPMGVSFEDVCAVEVLLRQTVPPVPNYKEKDAYLGELKISKGGPYACRYALRFAAGFGSQVAFALYATAQYE</sequence>
<dbReference type="InterPro" id="IPR013528">
    <property type="entry name" value="HMG_CoA_synth_N"/>
</dbReference>
<evidence type="ECO:0000259" key="8">
    <source>
        <dbReference type="Pfam" id="PF08540"/>
    </source>
</evidence>
<dbReference type="SUPFAM" id="SSF53901">
    <property type="entry name" value="Thiolase-like"/>
    <property type="match status" value="3"/>
</dbReference>
<feature type="binding site" evidence="4">
    <location>
        <position position="319"/>
    </location>
    <ligand>
        <name>CoA</name>
        <dbReference type="ChEBI" id="CHEBI:57287"/>
    </ligand>
</feature>
<dbReference type="PANTHER" id="PTHR43323">
    <property type="entry name" value="3-HYDROXY-3-METHYLGLUTARYL COENZYME A SYNTHASE"/>
    <property type="match status" value="1"/>
</dbReference>